<name>A0A0B5E7A7_9RHOB</name>
<accession>A0A0B5E7A7</accession>
<protein>
    <recommendedName>
        <fullName evidence="4">DUF5337 domain-containing protein</fullName>
    </recommendedName>
</protein>
<proteinExistence type="predicted"/>
<gene>
    <name evidence="2" type="ORF">P73_3442</name>
</gene>
<dbReference type="KEGG" id="cid:P73_3442"/>
<feature type="transmembrane region" description="Helical" evidence="1">
    <location>
        <begin position="48"/>
        <end position="69"/>
    </location>
</feature>
<evidence type="ECO:0000256" key="1">
    <source>
        <dbReference type="SAM" id="Phobius"/>
    </source>
</evidence>
<dbReference type="EMBL" id="CP004393">
    <property type="protein sequence ID" value="AJE48157.1"/>
    <property type="molecule type" value="Genomic_DNA"/>
</dbReference>
<keyword evidence="1" id="KW-0472">Membrane</keyword>
<keyword evidence="1" id="KW-0812">Transmembrane</keyword>
<keyword evidence="3" id="KW-1185">Reference proteome</keyword>
<evidence type="ECO:0000313" key="2">
    <source>
        <dbReference type="EMBL" id="AJE48157.1"/>
    </source>
</evidence>
<dbReference type="HOGENOM" id="CLU_186930_1_0_5"/>
<keyword evidence="1" id="KW-1133">Transmembrane helix</keyword>
<dbReference type="AlphaFoldDB" id="A0A0B5E7A7"/>
<evidence type="ECO:0008006" key="4">
    <source>
        <dbReference type="Google" id="ProtNLM"/>
    </source>
</evidence>
<dbReference type="InterPro" id="IPR020308">
    <property type="entry name" value="Uncharacterised_Ynq1"/>
</dbReference>
<reference evidence="2 3" key="1">
    <citation type="journal article" date="2014" name="Int. J. Syst. Evol. Microbiol.">
        <title>Celeribacter indicus sp. nov., a polycyclic aromatic hydrocarbon-degrading bacterium from deep-sea sediment and reclassification of Huaishuia halophila as Celeribacter halophilus comb. nov.</title>
        <authorList>
            <person name="Lai Q."/>
            <person name="Cao J."/>
            <person name="Yuan J."/>
            <person name="Li F."/>
            <person name="Shao Z."/>
        </authorList>
    </citation>
    <scope>NUCLEOTIDE SEQUENCE [LARGE SCALE GENOMIC DNA]</scope>
    <source>
        <strain evidence="2">P73</strain>
    </source>
</reference>
<dbReference type="STRING" id="1208324.P73_3442"/>
<sequence length="75" mass="8581">MKTMVPDKDLQQAKKARMVALVIAATMVVWLGAQWVGAKLGWPERYAFLIDLSALAAFVWAFVVIYQIWRARQQD</sequence>
<organism evidence="2 3">
    <name type="scientific">Celeribacter indicus</name>
    <dbReference type="NCBI Taxonomy" id="1208324"/>
    <lineage>
        <taxon>Bacteria</taxon>
        <taxon>Pseudomonadati</taxon>
        <taxon>Pseudomonadota</taxon>
        <taxon>Alphaproteobacteria</taxon>
        <taxon>Rhodobacterales</taxon>
        <taxon>Roseobacteraceae</taxon>
        <taxon>Celeribacter</taxon>
    </lineage>
</organism>
<dbReference type="Pfam" id="PF17272">
    <property type="entry name" value="DUF5337"/>
    <property type="match status" value="1"/>
</dbReference>
<feature type="transmembrane region" description="Helical" evidence="1">
    <location>
        <begin position="18"/>
        <end position="36"/>
    </location>
</feature>
<dbReference type="Proteomes" id="UP000031521">
    <property type="component" value="Chromosome"/>
</dbReference>
<evidence type="ECO:0000313" key="3">
    <source>
        <dbReference type="Proteomes" id="UP000031521"/>
    </source>
</evidence>